<evidence type="ECO:0000313" key="3">
    <source>
        <dbReference type="Proteomes" id="UP000230214"/>
    </source>
</evidence>
<dbReference type="EMBL" id="PCXU01000044">
    <property type="protein sequence ID" value="PIR42994.1"/>
    <property type="molecule type" value="Genomic_DNA"/>
</dbReference>
<feature type="transmembrane region" description="Helical" evidence="1">
    <location>
        <begin position="208"/>
        <end position="227"/>
    </location>
</feature>
<feature type="transmembrane region" description="Helical" evidence="1">
    <location>
        <begin position="80"/>
        <end position="100"/>
    </location>
</feature>
<reference evidence="2 3" key="1">
    <citation type="submission" date="2017-09" db="EMBL/GenBank/DDBJ databases">
        <title>Depth-based differentiation of microbial function through sediment-hosted aquifers and enrichment of novel symbionts in the deep terrestrial subsurface.</title>
        <authorList>
            <person name="Probst A.J."/>
            <person name="Ladd B."/>
            <person name="Jarett J.K."/>
            <person name="Geller-Mcgrath D.E."/>
            <person name="Sieber C.M."/>
            <person name="Emerson J.B."/>
            <person name="Anantharaman K."/>
            <person name="Thomas B.C."/>
            <person name="Malmstrom R."/>
            <person name="Stieglmeier M."/>
            <person name="Klingl A."/>
            <person name="Woyke T."/>
            <person name="Ryan C.M."/>
            <person name="Banfield J.F."/>
        </authorList>
    </citation>
    <scope>NUCLEOTIDE SEQUENCE [LARGE SCALE GENOMIC DNA]</scope>
    <source>
        <strain evidence="2">CG10_big_fil_rev_8_21_14_0_10_32_10</strain>
    </source>
</reference>
<evidence type="ECO:0000313" key="2">
    <source>
        <dbReference type="EMBL" id="PIR42994.1"/>
    </source>
</evidence>
<feature type="transmembrane region" description="Helical" evidence="1">
    <location>
        <begin position="139"/>
        <end position="158"/>
    </location>
</feature>
<comment type="caution">
    <text evidence="2">The sequence shown here is derived from an EMBL/GenBank/DDBJ whole genome shotgun (WGS) entry which is preliminary data.</text>
</comment>
<keyword evidence="1" id="KW-0472">Membrane</keyword>
<keyword evidence="1" id="KW-1133">Transmembrane helix</keyword>
<dbReference type="AlphaFoldDB" id="A0A2H0RAD0"/>
<evidence type="ECO:0000256" key="1">
    <source>
        <dbReference type="SAM" id="Phobius"/>
    </source>
</evidence>
<keyword evidence="1" id="KW-0812">Transmembrane</keyword>
<accession>A0A2H0RAD0</accession>
<feature type="transmembrane region" description="Helical" evidence="1">
    <location>
        <begin position="179"/>
        <end position="202"/>
    </location>
</feature>
<gene>
    <name evidence="2" type="ORF">COV24_05055</name>
</gene>
<name>A0A2H0RAD0_UNCKA</name>
<sequence length="265" mass="31726">MTQIIDFIFSLQHQYINNVYFVILGGVVTVFVLTYRLFTFLVENGFNREQSLDTIISAFIFVSFPLYLYNPHFSSEYYDIFFKNFYFYIFFVMLILFLLYKSKVNSWSFYKLLDLFSISISGFFSLSFLILSLYFFDLFYIYLSISFLLIYLFLKKIYKNRFSNILGIIKITKTDEISFIGGVGLIFLIYITLLANLYMLFVLKDSNYRVYMLIFGFVLLAIFIYGLQKRSKKYNLKWNLHLNLFKSKKKDYLKNDPNLPKRLIG</sequence>
<feature type="transmembrane region" description="Helical" evidence="1">
    <location>
        <begin position="19"/>
        <end position="38"/>
    </location>
</feature>
<protein>
    <submittedName>
        <fullName evidence="2">Uncharacterized protein</fullName>
    </submittedName>
</protein>
<proteinExistence type="predicted"/>
<feature type="transmembrane region" description="Helical" evidence="1">
    <location>
        <begin position="50"/>
        <end position="68"/>
    </location>
</feature>
<dbReference type="Proteomes" id="UP000230214">
    <property type="component" value="Unassembled WGS sequence"/>
</dbReference>
<organism evidence="2 3">
    <name type="scientific">candidate division WWE3 bacterium CG10_big_fil_rev_8_21_14_0_10_32_10</name>
    <dbReference type="NCBI Taxonomy" id="1975090"/>
    <lineage>
        <taxon>Bacteria</taxon>
        <taxon>Katanobacteria</taxon>
    </lineage>
</organism>